<dbReference type="EC" id="2.4.2.1" evidence="4 9"/>
<keyword evidence="7 9" id="KW-0808">Transferase</keyword>
<comment type="function">
    <text evidence="9">The purine nucleoside phosphorylases catalyze the phosphorolytic breakdown of the N-glycosidic bond in the beta-(deoxy)ribonucleoside molecules, with the formation of the corresponding free purine bases and pentose-1-phosphate.</text>
</comment>
<dbReference type="GO" id="GO:0004731">
    <property type="term" value="F:purine-nucleoside phosphorylase activity"/>
    <property type="evidence" value="ECO:0007669"/>
    <property type="project" value="UniProtKB-EC"/>
</dbReference>
<evidence type="ECO:0000256" key="3">
    <source>
        <dbReference type="ARBA" id="ARBA00011233"/>
    </source>
</evidence>
<dbReference type="InterPro" id="IPR011268">
    <property type="entry name" value="Purine_phosphorylase"/>
</dbReference>
<dbReference type="InterPro" id="IPR000845">
    <property type="entry name" value="Nucleoside_phosphorylase_d"/>
</dbReference>
<comment type="subunit">
    <text evidence="3">Homotrimer.</text>
</comment>
<dbReference type="PANTHER" id="PTHR11904">
    <property type="entry name" value="METHYLTHIOADENOSINE/PURINE NUCLEOSIDE PHOSPHORYLASE"/>
    <property type="match status" value="1"/>
</dbReference>
<dbReference type="Proteomes" id="UP001242480">
    <property type="component" value="Unassembled WGS sequence"/>
</dbReference>
<comment type="caution">
    <text evidence="11">The sequence shown here is derived from an EMBL/GenBank/DDBJ whole genome shotgun (WGS) entry which is preliminary data.</text>
</comment>
<dbReference type="NCBIfam" id="TIGR01698">
    <property type="entry name" value="PUNP"/>
    <property type="match status" value="1"/>
</dbReference>
<dbReference type="InterPro" id="IPR035994">
    <property type="entry name" value="Nucleoside_phosphorylase_sf"/>
</dbReference>
<comment type="similarity">
    <text evidence="2 9">Belongs to the PNP/MTAP phosphorylase family.</text>
</comment>
<name>A0ABU0JDR5_9HYPH</name>
<sequence>MGFLPELLHPRSAQASRLAAEAVRAAAGVEPVEIGLVLGTGLGALVEEVEDAVATAYAAIPHFPASGVTGHAGRLVVGRLAGRRVALFQGRAHYYEQGDAAAMRVPLETLALLGASTVLLTNSCGSLKPEIAPASLVALADHINWTGLNPLIGDPSDARFVNMVDAYDPGLRAQLARAARAAGFDLPEGVYAWYSGPSFETPAEIRAARIMGADLVGMSTVPEVILARRLGLRVAAVAMATNYGAGMDEREVISHAQTKAVALKGVAKMQALIRGFLAELAP</sequence>
<dbReference type="NCBIfam" id="NF006054">
    <property type="entry name" value="PRK08202.1"/>
    <property type="match status" value="1"/>
</dbReference>
<evidence type="ECO:0000313" key="12">
    <source>
        <dbReference type="Proteomes" id="UP001242480"/>
    </source>
</evidence>
<evidence type="ECO:0000259" key="10">
    <source>
        <dbReference type="Pfam" id="PF01048"/>
    </source>
</evidence>
<evidence type="ECO:0000256" key="2">
    <source>
        <dbReference type="ARBA" id="ARBA00006751"/>
    </source>
</evidence>
<keyword evidence="12" id="KW-1185">Reference proteome</keyword>
<dbReference type="EMBL" id="JAUSVX010000012">
    <property type="protein sequence ID" value="MDQ0472422.1"/>
    <property type="molecule type" value="Genomic_DNA"/>
</dbReference>
<dbReference type="RefSeq" id="WP_307279234.1">
    <property type="nucleotide sequence ID" value="NZ_JAUSVX010000012.1"/>
</dbReference>
<dbReference type="InterPro" id="IPR011269">
    <property type="entry name" value="PUNP"/>
</dbReference>
<evidence type="ECO:0000256" key="5">
    <source>
        <dbReference type="ARBA" id="ARBA00013834"/>
    </source>
</evidence>
<evidence type="ECO:0000256" key="1">
    <source>
        <dbReference type="ARBA" id="ARBA00005058"/>
    </source>
</evidence>
<dbReference type="PIRSF" id="PIRSF000477">
    <property type="entry name" value="PurNPase"/>
    <property type="match status" value="1"/>
</dbReference>
<reference evidence="11 12" key="1">
    <citation type="submission" date="2023-07" db="EMBL/GenBank/DDBJ databases">
        <title>Genomic Encyclopedia of Type Strains, Phase IV (KMG-IV): sequencing the most valuable type-strain genomes for metagenomic binning, comparative biology and taxonomic classification.</title>
        <authorList>
            <person name="Goeker M."/>
        </authorList>
    </citation>
    <scope>NUCLEOTIDE SEQUENCE [LARGE SCALE GENOMIC DNA]</scope>
    <source>
        <strain evidence="11 12">DSM 19619</strain>
    </source>
</reference>
<dbReference type="CDD" id="cd09009">
    <property type="entry name" value="PNP-EcPNPII_like"/>
    <property type="match status" value="1"/>
</dbReference>
<evidence type="ECO:0000256" key="4">
    <source>
        <dbReference type="ARBA" id="ARBA00011886"/>
    </source>
</evidence>
<feature type="domain" description="Nucleoside phosphorylase" evidence="10">
    <location>
        <begin position="34"/>
        <end position="277"/>
    </location>
</feature>
<evidence type="ECO:0000256" key="9">
    <source>
        <dbReference type="PIRNR" id="PIRNR000477"/>
    </source>
</evidence>
<dbReference type="SUPFAM" id="SSF53167">
    <property type="entry name" value="Purine and uridine phosphorylases"/>
    <property type="match status" value="1"/>
</dbReference>
<comment type="pathway">
    <text evidence="1 9">Purine metabolism; purine nucleoside salvage.</text>
</comment>
<accession>A0ABU0JDR5</accession>
<dbReference type="Gene3D" id="3.40.50.1580">
    <property type="entry name" value="Nucleoside phosphorylase domain"/>
    <property type="match status" value="1"/>
</dbReference>
<dbReference type="PANTHER" id="PTHR11904:SF9">
    <property type="entry name" value="PURINE NUCLEOSIDE PHOSPHORYLASE-RELATED"/>
    <property type="match status" value="1"/>
</dbReference>
<evidence type="ECO:0000256" key="6">
    <source>
        <dbReference type="ARBA" id="ARBA00022676"/>
    </source>
</evidence>
<gene>
    <name evidence="11" type="ORF">QO011_005451</name>
</gene>
<protein>
    <recommendedName>
        <fullName evidence="5 9">Purine nucleoside phosphorylase</fullName>
        <ecNumber evidence="4 9">2.4.2.1</ecNumber>
    </recommendedName>
    <alternativeName>
        <fullName evidence="8 9">Inosine-guanosine phosphorylase</fullName>
    </alternativeName>
</protein>
<evidence type="ECO:0000256" key="7">
    <source>
        <dbReference type="ARBA" id="ARBA00022679"/>
    </source>
</evidence>
<evidence type="ECO:0000313" key="11">
    <source>
        <dbReference type="EMBL" id="MDQ0472422.1"/>
    </source>
</evidence>
<dbReference type="Pfam" id="PF01048">
    <property type="entry name" value="PNP_UDP_1"/>
    <property type="match status" value="1"/>
</dbReference>
<dbReference type="NCBIfam" id="TIGR01697">
    <property type="entry name" value="PNPH-PUNA-XAPA"/>
    <property type="match status" value="1"/>
</dbReference>
<proteinExistence type="inferred from homology"/>
<organism evidence="11 12">
    <name type="scientific">Labrys wisconsinensis</name>
    <dbReference type="NCBI Taxonomy" id="425677"/>
    <lineage>
        <taxon>Bacteria</taxon>
        <taxon>Pseudomonadati</taxon>
        <taxon>Pseudomonadota</taxon>
        <taxon>Alphaproteobacteria</taxon>
        <taxon>Hyphomicrobiales</taxon>
        <taxon>Xanthobacteraceae</taxon>
        <taxon>Labrys</taxon>
    </lineage>
</organism>
<keyword evidence="6 9" id="KW-0328">Glycosyltransferase</keyword>
<evidence type="ECO:0000256" key="8">
    <source>
        <dbReference type="ARBA" id="ARBA00031036"/>
    </source>
</evidence>